<feature type="transmembrane region" description="Helical" evidence="6">
    <location>
        <begin position="28"/>
        <end position="45"/>
    </location>
</feature>
<dbReference type="Pfam" id="PF05978">
    <property type="entry name" value="UNC-93"/>
    <property type="match status" value="1"/>
</dbReference>
<dbReference type="PANTHER" id="PTHR19444:SF13">
    <property type="entry name" value="PROTEIN UNC-93 HOMOLOG A"/>
    <property type="match status" value="1"/>
</dbReference>
<name>A0A6A1WGP7_9ROSI</name>
<gene>
    <name evidence="7" type="ORF">CJ030_MR2G001321</name>
</gene>
<comment type="subcellular location">
    <subcellularLocation>
        <location evidence="1">Membrane</location>
        <topology evidence="1">Multi-pass membrane protein</topology>
    </subcellularLocation>
</comment>
<evidence type="ECO:0000256" key="1">
    <source>
        <dbReference type="ARBA" id="ARBA00004141"/>
    </source>
</evidence>
<organism evidence="7 8">
    <name type="scientific">Morella rubra</name>
    <name type="common">Chinese bayberry</name>
    <dbReference type="NCBI Taxonomy" id="262757"/>
    <lineage>
        <taxon>Eukaryota</taxon>
        <taxon>Viridiplantae</taxon>
        <taxon>Streptophyta</taxon>
        <taxon>Embryophyta</taxon>
        <taxon>Tracheophyta</taxon>
        <taxon>Spermatophyta</taxon>
        <taxon>Magnoliopsida</taxon>
        <taxon>eudicotyledons</taxon>
        <taxon>Gunneridae</taxon>
        <taxon>Pentapetalae</taxon>
        <taxon>rosids</taxon>
        <taxon>fabids</taxon>
        <taxon>Fagales</taxon>
        <taxon>Myricaceae</taxon>
        <taxon>Morella</taxon>
    </lineage>
</organism>
<feature type="transmembrane region" description="Helical" evidence="6">
    <location>
        <begin position="382"/>
        <end position="407"/>
    </location>
</feature>
<dbReference type="Proteomes" id="UP000516437">
    <property type="component" value="Chromosome 2"/>
</dbReference>
<feature type="transmembrane region" description="Helical" evidence="6">
    <location>
        <begin position="324"/>
        <end position="346"/>
    </location>
</feature>
<accession>A0A6A1WGP7</accession>
<comment type="similarity">
    <text evidence="2">Belongs to the unc-93 family.</text>
</comment>
<dbReference type="GO" id="GO:0016020">
    <property type="term" value="C:membrane"/>
    <property type="evidence" value="ECO:0007669"/>
    <property type="project" value="UniProtKB-SubCell"/>
</dbReference>
<evidence type="ECO:0000256" key="4">
    <source>
        <dbReference type="ARBA" id="ARBA00022989"/>
    </source>
</evidence>
<sequence>MDSRDEESPLIVDNSSVQTTKQNHARDVHILSCAFLLIFLAYGAAQNLESTINTLSLMVLDMNFKSGRGSGYDFAWDIVLVFHIFLITGFCCGSETGVEDCFDSWDYWLLVVHSCEFEANMVYDGSSFCVPCFAASIIWVGQGTYLTSAARSHARDHNLHEGTVIGKFNGEFWGIFASYQCIGNLISLAVLEEGTDGSTSGTTLLFVVFLCIMTFGTILMFFLTKRNQNKEDGPLDPSVRAYSTVVSLLKSIGTLLSDVRMLLVIPLIAYSGLQQAFAWDEFTKDIITPALGESGVGGAMAVYGAFDAICSLVAGRLTSGLTSITLIVSGGALIQAIVFLWLLLIYRHEALHCTNVSSNLKCVIIMIQLKPLTSGLLGTLKLLLMAAMLGIGDGVLNTQLSALLGILFKHDTEGAFAQLKVWQSASTAVVFFVSSYISLDAMLVAMIAALGLSYAGFLFLTLKVERAFSSSSS</sequence>
<keyword evidence="4 6" id="KW-1133">Transmembrane helix</keyword>
<evidence type="ECO:0000256" key="2">
    <source>
        <dbReference type="ARBA" id="ARBA00009172"/>
    </source>
</evidence>
<protein>
    <submittedName>
        <fullName evidence="7">UNC93-like protein 3</fullName>
    </submittedName>
</protein>
<dbReference type="SUPFAM" id="SSF103473">
    <property type="entry name" value="MFS general substrate transporter"/>
    <property type="match status" value="1"/>
</dbReference>
<reference evidence="7 8" key="1">
    <citation type="journal article" date="2019" name="Plant Biotechnol. J.">
        <title>The red bayberry genome and genetic basis of sex determination.</title>
        <authorList>
            <person name="Jia H.M."/>
            <person name="Jia H.J."/>
            <person name="Cai Q.L."/>
            <person name="Wang Y."/>
            <person name="Zhao H.B."/>
            <person name="Yang W.F."/>
            <person name="Wang G.Y."/>
            <person name="Li Y.H."/>
            <person name="Zhan D.L."/>
            <person name="Shen Y.T."/>
            <person name="Niu Q.F."/>
            <person name="Chang L."/>
            <person name="Qiu J."/>
            <person name="Zhao L."/>
            <person name="Xie H.B."/>
            <person name="Fu W.Y."/>
            <person name="Jin J."/>
            <person name="Li X.W."/>
            <person name="Jiao Y."/>
            <person name="Zhou C.C."/>
            <person name="Tu T."/>
            <person name="Chai C.Y."/>
            <person name="Gao J.L."/>
            <person name="Fan L.J."/>
            <person name="van de Weg E."/>
            <person name="Wang J.Y."/>
            <person name="Gao Z.S."/>
        </authorList>
    </citation>
    <scope>NUCLEOTIDE SEQUENCE [LARGE SCALE GENOMIC DNA]</scope>
    <source>
        <tissue evidence="7">Leaves</tissue>
    </source>
</reference>
<dbReference type="InterPro" id="IPR010291">
    <property type="entry name" value="Ion_channel_UNC-93"/>
</dbReference>
<evidence type="ECO:0000256" key="6">
    <source>
        <dbReference type="SAM" id="Phobius"/>
    </source>
</evidence>
<dbReference type="InterPro" id="IPR051951">
    <property type="entry name" value="UNC-93_regulatory"/>
</dbReference>
<evidence type="ECO:0000256" key="5">
    <source>
        <dbReference type="ARBA" id="ARBA00023136"/>
    </source>
</evidence>
<feature type="transmembrane region" description="Helical" evidence="6">
    <location>
        <begin position="172"/>
        <end position="191"/>
    </location>
</feature>
<dbReference type="EMBL" id="RXIC02000020">
    <property type="protein sequence ID" value="KAB1224043.1"/>
    <property type="molecule type" value="Genomic_DNA"/>
</dbReference>
<evidence type="ECO:0000313" key="7">
    <source>
        <dbReference type="EMBL" id="KAB1224043.1"/>
    </source>
</evidence>
<feature type="transmembrane region" description="Helical" evidence="6">
    <location>
        <begin position="259"/>
        <end position="277"/>
    </location>
</feature>
<keyword evidence="8" id="KW-1185">Reference proteome</keyword>
<feature type="transmembrane region" description="Helical" evidence="6">
    <location>
        <begin position="203"/>
        <end position="223"/>
    </location>
</feature>
<dbReference type="PANTHER" id="PTHR19444">
    <property type="entry name" value="UNC-93 RELATED"/>
    <property type="match status" value="1"/>
</dbReference>
<evidence type="ECO:0000313" key="8">
    <source>
        <dbReference type="Proteomes" id="UP000516437"/>
    </source>
</evidence>
<proteinExistence type="inferred from homology"/>
<evidence type="ECO:0000256" key="3">
    <source>
        <dbReference type="ARBA" id="ARBA00022692"/>
    </source>
</evidence>
<feature type="transmembrane region" description="Helical" evidence="6">
    <location>
        <begin position="74"/>
        <end position="92"/>
    </location>
</feature>
<feature type="transmembrane region" description="Helical" evidence="6">
    <location>
        <begin position="297"/>
        <end position="317"/>
    </location>
</feature>
<keyword evidence="3 6" id="KW-0812">Transmembrane</keyword>
<dbReference type="AlphaFoldDB" id="A0A6A1WGP7"/>
<keyword evidence="5 6" id="KW-0472">Membrane</keyword>
<dbReference type="InterPro" id="IPR036259">
    <property type="entry name" value="MFS_trans_sf"/>
</dbReference>
<dbReference type="OrthoDB" id="78663at2759"/>
<comment type="caution">
    <text evidence="7">The sequence shown here is derived from an EMBL/GenBank/DDBJ whole genome shotgun (WGS) entry which is preliminary data.</text>
</comment>